<dbReference type="RefSeq" id="WP_019951521.1">
    <property type="nucleotide sequence ID" value="NZ_JBHLVX010000055.1"/>
</dbReference>
<reference evidence="1 2" key="1">
    <citation type="submission" date="2024-09" db="EMBL/GenBank/DDBJ databases">
        <authorList>
            <person name="Sun Q."/>
            <person name="Mori K."/>
        </authorList>
    </citation>
    <scope>NUCLEOTIDE SEQUENCE [LARGE SCALE GENOMIC DNA]</scope>
    <source>
        <strain evidence="1 2">CCM 7415</strain>
    </source>
</reference>
<keyword evidence="2" id="KW-1185">Reference proteome</keyword>
<evidence type="ECO:0000313" key="1">
    <source>
        <dbReference type="EMBL" id="MFC0269233.1"/>
    </source>
</evidence>
<protein>
    <submittedName>
        <fullName evidence="1">Uncharacterized protein</fullName>
    </submittedName>
</protein>
<sequence>MADGDLVYCVVRKVAHENADIDALADVSRSKAAATDDAIATARLPPGSVCQGGFQRGAS</sequence>
<accession>A0ABV6G6U8</accession>
<dbReference type="Proteomes" id="UP001589814">
    <property type="component" value="Unassembled WGS sequence"/>
</dbReference>
<organism evidence="1 2">
    <name type="scientific">Kushneria aurantia</name>
    <dbReference type="NCBI Taxonomy" id="504092"/>
    <lineage>
        <taxon>Bacteria</taxon>
        <taxon>Pseudomonadati</taxon>
        <taxon>Pseudomonadota</taxon>
        <taxon>Gammaproteobacteria</taxon>
        <taxon>Oceanospirillales</taxon>
        <taxon>Halomonadaceae</taxon>
        <taxon>Kushneria</taxon>
    </lineage>
</organism>
<evidence type="ECO:0000313" key="2">
    <source>
        <dbReference type="Proteomes" id="UP001589814"/>
    </source>
</evidence>
<comment type="caution">
    <text evidence="1">The sequence shown here is derived from an EMBL/GenBank/DDBJ whole genome shotgun (WGS) entry which is preliminary data.</text>
</comment>
<proteinExistence type="predicted"/>
<name>A0ABV6G6U8_9GAMM</name>
<gene>
    <name evidence="1" type="ORF">ACFFHW_14775</name>
</gene>
<dbReference type="EMBL" id="JBHLVX010000055">
    <property type="protein sequence ID" value="MFC0269233.1"/>
    <property type="molecule type" value="Genomic_DNA"/>
</dbReference>